<dbReference type="AlphaFoldDB" id="A0A3S5B3P7"/>
<reference evidence="1" key="1">
    <citation type="submission" date="2018-11" db="EMBL/GenBank/DDBJ databases">
        <authorList>
            <consortium name="Pathogen Informatics"/>
        </authorList>
    </citation>
    <scope>NUCLEOTIDE SEQUENCE</scope>
</reference>
<gene>
    <name evidence="1" type="ORF">PXEA_LOCUS5779</name>
</gene>
<organism evidence="1 2">
    <name type="scientific">Protopolystoma xenopodis</name>
    <dbReference type="NCBI Taxonomy" id="117903"/>
    <lineage>
        <taxon>Eukaryota</taxon>
        <taxon>Metazoa</taxon>
        <taxon>Spiralia</taxon>
        <taxon>Lophotrochozoa</taxon>
        <taxon>Platyhelminthes</taxon>
        <taxon>Monogenea</taxon>
        <taxon>Polyopisthocotylea</taxon>
        <taxon>Polystomatidea</taxon>
        <taxon>Polystomatidae</taxon>
        <taxon>Protopolystoma</taxon>
    </lineage>
</organism>
<comment type="caution">
    <text evidence="1">The sequence shown here is derived from an EMBL/GenBank/DDBJ whole genome shotgun (WGS) entry which is preliminary data.</text>
</comment>
<evidence type="ECO:0000313" key="2">
    <source>
        <dbReference type="Proteomes" id="UP000784294"/>
    </source>
</evidence>
<keyword evidence="2" id="KW-1185">Reference proteome</keyword>
<evidence type="ECO:0000313" key="1">
    <source>
        <dbReference type="EMBL" id="VEL12339.1"/>
    </source>
</evidence>
<name>A0A3S5B3P7_9PLAT</name>
<proteinExistence type="predicted"/>
<accession>A0A3S5B3P7</accession>
<sequence length="122" mass="13625">MLEWCRLLIGADRLARHGAGGQDERNLQRPNSLIVHQLRQIMLCLPFTANLISQLKECGSSDPETEALHLLTTWKPNNLSDAEVLDGKNQLGSTITEESSDTGGPFSKVDKVRYIFSIFRLS</sequence>
<dbReference type="Proteomes" id="UP000784294">
    <property type="component" value="Unassembled WGS sequence"/>
</dbReference>
<dbReference type="EMBL" id="CAAALY010014494">
    <property type="protein sequence ID" value="VEL12339.1"/>
    <property type="molecule type" value="Genomic_DNA"/>
</dbReference>
<protein>
    <submittedName>
        <fullName evidence="1">Uncharacterized protein</fullName>
    </submittedName>
</protein>